<feature type="domain" description="Methyltransferase type 11" evidence="9">
    <location>
        <begin position="55"/>
        <end position="150"/>
    </location>
</feature>
<dbReference type="InterPro" id="IPR011814">
    <property type="entry name" value="BioC"/>
</dbReference>
<keyword evidence="6 8" id="KW-0949">S-adenosyl-L-methionine</keyword>
<proteinExistence type="inferred from homology"/>
<evidence type="ECO:0000313" key="11">
    <source>
        <dbReference type="Proteomes" id="UP000319941"/>
    </source>
</evidence>
<accession>A0A558HXH6</accession>
<evidence type="ECO:0000256" key="7">
    <source>
        <dbReference type="ARBA" id="ARBA00022756"/>
    </source>
</evidence>
<sequence length="273" mass="30703">MQAAHSPLSTTRTHIAKAFDRGAADYITLAQAQHVMARMLFDALPVYLPARSRVLDLGCGPGHWTQALTARYPVAHCLGLDLSMAMLQEAARTADNDDISWLRGDAERLPLANDSFDLVFSSLAVQWCDRPEKWLSEIARILRPGGKAFINTLGPGTLSEVRHAWQRDDDSVRHFPSAETLVTLATSADLICEWDMRQHVFHYPDFARVMDSIKRIGAQTASGRRLLRADLQHARSRHETLRTEKGLPVSYHVIELTLEKPVNNDNEIQRKFA</sequence>
<evidence type="ECO:0000256" key="2">
    <source>
        <dbReference type="ARBA" id="ARBA00004746"/>
    </source>
</evidence>
<dbReference type="GO" id="GO:0102130">
    <property type="term" value="F:malonyl-CoA methyltransferase activity"/>
    <property type="evidence" value="ECO:0007669"/>
    <property type="project" value="UniProtKB-EC"/>
</dbReference>
<evidence type="ECO:0000256" key="4">
    <source>
        <dbReference type="ARBA" id="ARBA00022603"/>
    </source>
</evidence>
<dbReference type="InterPro" id="IPR029063">
    <property type="entry name" value="SAM-dependent_MTases_sf"/>
</dbReference>
<dbReference type="SUPFAM" id="SSF53335">
    <property type="entry name" value="S-adenosyl-L-methionine-dependent methyltransferases"/>
    <property type="match status" value="1"/>
</dbReference>
<dbReference type="GO" id="GO:0008757">
    <property type="term" value="F:S-adenosylmethionine-dependent methyltransferase activity"/>
    <property type="evidence" value="ECO:0007669"/>
    <property type="project" value="InterPro"/>
</dbReference>
<evidence type="ECO:0000313" key="10">
    <source>
        <dbReference type="EMBL" id="TVU73840.1"/>
    </source>
</evidence>
<comment type="similarity">
    <text evidence="8">Belongs to the methyltransferase superfamily.</text>
</comment>
<dbReference type="GO" id="GO:0010340">
    <property type="term" value="F:carboxyl-O-methyltransferase activity"/>
    <property type="evidence" value="ECO:0007669"/>
    <property type="project" value="UniProtKB-UniRule"/>
</dbReference>
<comment type="catalytic activity">
    <reaction evidence="1 8">
        <text>malonyl-[ACP] + S-adenosyl-L-methionine = malonyl-[ACP] methyl ester + S-adenosyl-L-homocysteine</text>
        <dbReference type="Rhea" id="RHEA:17105"/>
        <dbReference type="Rhea" id="RHEA-COMP:9623"/>
        <dbReference type="Rhea" id="RHEA-COMP:9954"/>
        <dbReference type="ChEBI" id="CHEBI:57856"/>
        <dbReference type="ChEBI" id="CHEBI:59789"/>
        <dbReference type="ChEBI" id="CHEBI:78449"/>
        <dbReference type="ChEBI" id="CHEBI:78845"/>
        <dbReference type="EC" id="2.1.1.197"/>
    </reaction>
</comment>
<evidence type="ECO:0000256" key="6">
    <source>
        <dbReference type="ARBA" id="ARBA00022691"/>
    </source>
</evidence>
<keyword evidence="11" id="KW-1185">Reference proteome</keyword>
<dbReference type="InterPro" id="IPR013216">
    <property type="entry name" value="Methyltransf_11"/>
</dbReference>
<evidence type="ECO:0000256" key="1">
    <source>
        <dbReference type="ARBA" id="ARBA00000852"/>
    </source>
</evidence>
<dbReference type="GO" id="GO:0032259">
    <property type="term" value="P:methylation"/>
    <property type="evidence" value="ECO:0007669"/>
    <property type="project" value="UniProtKB-KW"/>
</dbReference>
<evidence type="ECO:0000259" key="9">
    <source>
        <dbReference type="Pfam" id="PF08241"/>
    </source>
</evidence>
<evidence type="ECO:0000256" key="8">
    <source>
        <dbReference type="HAMAP-Rule" id="MF_00835"/>
    </source>
</evidence>
<comment type="caution">
    <text evidence="10">The sequence shown here is derived from an EMBL/GenBank/DDBJ whole genome shotgun (WGS) entry which is preliminary data.</text>
</comment>
<keyword evidence="7 8" id="KW-0093">Biotin biosynthesis</keyword>
<dbReference type="AlphaFoldDB" id="A0A558HXH6"/>
<keyword evidence="4 8" id="KW-0489">Methyltransferase</keyword>
<comment type="function">
    <text evidence="8">Converts the free carboxyl group of a malonyl-thioester to its methyl ester by transfer of a methyl group from S-adenosyl-L-methionine (SAM). It allows to synthesize pimeloyl-ACP via the fatty acid synthetic pathway.</text>
</comment>
<dbReference type="PANTHER" id="PTHR43591:SF24">
    <property type="entry name" value="2-METHOXY-6-POLYPRENYL-1,4-BENZOQUINOL METHYLASE, MITOCHONDRIAL"/>
    <property type="match status" value="1"/>
</dbReference>
<dbReference type="STRING" id="553385.GCA_000591415_00369"/>
<gene>
    <name evidence="8" type="primary">bioC</name>
    <name evidence="10" type="ORF">FQP86_01875</name>
</gene>
<dbReference type="Gene3D" id="3.40.50.150">
    <property type="entry name" value="Vaccinia Virus protein VP39"/>
    <property type="match status" value="1"/>
</dbReference>
<protein>
    <recommendedName>
        <fullName evidence="3 8">Malonyl-[acyl-carrier protein] O-methyltransferase</fullName>
        <shortName evidence="8">Malonyl-ACP O-methyltransferase</shortName>
        <ecNumber evidence="3 8">2.1.1.197</ecNumber>
    </recommendedName>
    <alternativeName>
        <fullName evidence="8">Biotin synthesis protein BioC</fullName>
    </alternativeName>
</protein>
<evidence type="ECO:0000256" key="3">
    <source>
        <dbReference type="ARBA" id="ARBA00012327"/>
    </source>
</evidence>
<keyword evidence="5 8" id="KW-0808">Transferase</keyword>
<dbReference type="GO" id="GO:0009102">
    <property type="term" value="P:biotin biosynthetic process"/>
    <property type="evidence" value="ECO:0007669"/>
    <property type="project" value="UniProtKB-UniRule"/>
</dbReference>
<dbReference type="Proteomes" id="UP000319941">
    <property type="component" value="Unassembled WGS sequence"/>
</dbReference>
<dbReference type="UniPathway" id="UPA00078"/>
<dbReference type="EMBL" id="VNFH01000001">
    <property type="protein sequence ID" value="TVU73840.1"/>
    <property type="molecule type" value="Genomic_DNA"/>
</dbReference>
<dbReference type="HAMAP" id="MF_00835">
    <property type="entry name" value="BioC"/>
    <property type="match status" value="1"/>
</dbReference>
<dbReference type="CDD" id="cd02440">
    <property type="entry name" value="AdoMet_MTases"/>
    <property type="match status" value="1"/>
</dbReference>
<evidence type="ECO:0000256" key="5">
    <source>
        <dbReference type="ARBA" id="ARBA00022679"/>
    </source>
</evidence>
<reference evidence="10 11" key="1">
    <citation type="submission" date="2019-07" db="EMBL/GenBank/DDBJ databases">
        <title>Diversity of Bacteria from Kongsfjorden, Arctic.</title>
        <authorList>
            <person name="Yu Y."/>
        </authorList>
    </citation>
    <scope>NUCLEOTIDE SEQUENCE [LARGE SCALE GENOMIC DNA]</scope>
    <source>
        <strain evidence="10 11">SM1923</strain>
    </source>
</reference>
<dbReference type="EC" id="2.1.1.197" evidence="3 8"/>
<dbReference type="Pfam" id="PF08241">
    <property type="entry name" value="Methyltransf_11"/>
    <property type="match status" value="1"/>
</dbReference>
<dbReference type="PANTHER" id="PTHR43591">
    <property type="entry name" value="METHYLTRANSFERASE"/>
    <property type="match status" value="1"/>
</dbReference>
<dbReference type="RefSeq" id="WP_088742583.1">
    <property type="nucleotide sequence ID" value="NZ_CAWOWR010000001.1"/>
</dbReference>
<dbReference type="OrthoDB" id="9760689at2"/>
<name>A0A558HXH6_9GAMM</name>
<comment type="pathway">
    <text evidence="2 8">Cofactor biosynthesis; biotin biosynthesis.</text>
</comment>
<organism evidence="10 11">
    <name type="scientific">Cobetia crustatorum</name>
    <dbReference type="NCBI Taxonomy" id="553385"/>
    <lineage>
        <taxon>Bacteria</taxon>
        <taxon>Pseudomonadati</taxon>
        <taxon>Pseudomonadota</taxon>
        <taxon>Gammaproteobacteria</taxon>
        <taxon>Oceanospirillales</taxon>
        <taxon>Halomonadaceae</taxon>
        <taxon>Cobetia</taxon>
    </lineage>
</organism>